<evidence type="ECO:0000313" key="3">
    <source>
        <dbReference type="Proteomes" id="UP000886523"/>
    </source>
</evidence>
<keyword evidence="1" id="KW-0808">Transferase</keyword>
<dbReference type="GO" id="GO:0005794">
    <property type="term" value="C:Golgi apparatus"/>
    <property type="evidence" value="ECO:0007669"/>
    <property type="project" value="TreeGrafter"/>
</dbReference>
<dbReference type="AlphaFoldDB" id="A0A9P6AJ73"/>
<dbReference type="OrthoDB" id="263283at2759"/>
<keyword evidence="3" id="KW-1185">Reference proteome</keyword>
<sequence length="453" mass="50820">MIKLIDTLGQNDDYFMTADLSPADFYTPKFGIVLRMQSDLLVASSNPSSDDPNGEWRPLQYSNWLLDQRYGSRKRPYLAHAPKSISLSIFQELTALTNGTALNSEAWVVLKSFHDALLRTSQHIYRGQYSSQADHDDAYAMFLFGHHIVERWREILLWSWVIGRLGGPQGEWRSNVERMTAWSELGGISRGQISSDVNVVTSARDTLNEEVVNRALGRKTTGSTSYVFSSVDGYPYAFTQSGAISSWPQFTPKSPGSRMRPSTKISECTIQLERCFPESIDTASRAFTNIAFEHPECGDCVIRSLISSSGPIGLKAFLPDGTRALRSSRPPSSHPLLPLGTHWAEINYSLKDVITPWVGSGAANGIVNIRDWTLRAMSRYHFVLGDTPFEFLELNGAIASRNKLSRLSRSIAMHQLAMICINDDLLHSVEEVDSTFRGWMENIWPTKLTWESP</sequence>
<evidence type="ECO:0000313" key="2">
    <source>
        <dbReference type="EMBL" id="KAF9506295.1"/>
    </source>
</evidence>
<dbReference type="PANTHER" id="PTHR24045:SF0">
    <property type="entry name" value="N-ACETYLGLUCOSAMINE-1-PHOSPHOTRANSFERASE SUBUNITS ALPHA_BETA"/>
    <property type="match status" value="1"/>
</dbReference>
<organism evidence="2 3">
    <name type="scientific">Hydnum rufescens UP504</name>
    <dbReference type="NCBI Taxonomy" id="1448309"/>
    <lineage>
        <taxon>Eukaryota</taxon>
        <taxon>Fungi</taxon>
        <taxon>Dikarya</taxon>
        <taxon>Basidiomycota</taxon>
        <taxon>Agaricomycotina</taxon>
        <taxon>Agaricomycetes</taxon>
        <taxon>Cantharellales</taxon>
        <taxon>Hydnaceae</taxon>
        <taxon>Hydnum</taxon>
    </lineage>
</organism>
<reference evidence="2" key="1">
    <citation type="journal article" date="2020" name="Nat. Commun.">
        <title>Large-scale genome sequencing of mycorrhizal fungi provides insights into the early evolution of symbiotic traits.</title>
        <authorList>
            <person name="Miyauchi S."/>
            <person name="Kiss E."/>
            <person name="Kuo A."/>
            <person name="Drula E."/>
            <person name="Kohler A."/>
            <person name="Sanchez-Garcia M."/>
            <person name="Morin E."/>
            <person name="Andreopoulos B."/>
            <person name="Barry K.W."/>
            <person name="Bonito G."/>
            <person name="Buee M."/>
            <person name="Carver A."/>
            <person name="Chen C."/>
            <person name="Cichocki N."/>
            <person name="Clum A."/>
            <person name="Culley D."/>
            <person name="Crous P.W."/>
            <person name="Fauchery L."/>
            <person name="Girlanda M."/>
            <person name="Hayes R.D."/>
            <person name="Keri Z."/>
            <person name="LaButti K."/>
            <person name="Lipzen A."/>
            <person name="Lombard V."/>
            <person name="Magnuson J."/>
            <person name="Maillard F."/>
            <person name="Murat C."/>
            <person name="Nolan M."/>
            <person name="Ohm R.A."/>
            <person name="Pangilinan J."/>
            <person name="Pereira M.F."/>
            <person name="Perotto S."/>
            <person name="Peter M."/>
            <person name="Pfister S."/>
            <person name="Riley R."/>
            <person name="Sitrit Y."/>
            <person name="Stielow J.B."/>
            <person name="Szollosi G."/>
            <person name="Zifcakova L."/>
            <person name="Stursova M."/>
            <person name="Spatafora J.W."/>
            <person name="Tedersoo L."/>
            <person name="Vaario L.M."/>
            <person name="Yamada A."/>
            <person name="Yan M."/>
            <person name="Wang P."/>
            <person name="Xu J."/>
            <person name="Bruns T."/>
            <person name="Baldrian P."/>
            <person name="Vilgalys R."/>
            <person name="Dunand C."/>
            <person name="Henrissat B."/>
            <person name="Grigoriev I.V."/>
            <person name="Hibbett D."/>
            <person name="Nagy L.G."/>
            <person name="Martin F.M."/>
        </authorList>
    </citation>
    <scope>NUCLEOTIDE SEQUENCE</scope>
    <source>
        <strain evidence="2">UP504</strain>
    </source>
</reference>
<comment type="caution">
    <text evidence="2">The sequence shown here is derived from an EMBL/GenBank/DDBJ whole genome shotgun (WGS) entry which is preliminary data.</text>
</comment>
<proteinExistence type="predicted"/>
<accession>A0A9P6AJ73</accession>
<protein>
    <submittedName>
        <fullName evidence="2">Uncharacterized protein</fullName>
    </submittedName>
</protein>
<dbReference type="Proteomes" id="UP000886523">
    <property type="component" value="Unassembled WGS sequence"/>
</dbReference>
<name>A0A9P6AJ73_9AGAM</name>
<dbReference type="PANTHER" id="PTHR24045">
    <property type="match status" value="1"/>
</dbReference>
<gene>
    <name evidence="2" type="ORF">BS47DRAFT_1305448</name>
</gene>
<dbReference type="GO" id="GO:0003976">
    <property type="term" value="F:UDP-N-acetylglucosamine-lysosomal-enzyme N-acetylglucosaminephosphotransferase activity"/>
    <property type="evidence" value="ECO:0007669"/>
    <property type="project" value="TreeGrafter"/>
</dbReference>
<dbReference type="GO" id="GO:0046835">
    <property type="term" value="P:carbohydrate phosphorylation"/>
    <property type="evidence" value="ECO:0007669"/>
    <property type="project" value="TreeGrafter"/>
</dbReference>
<dbReference type="EMBL" id="MU129116">
    <property type="protein sequence ID" value="KAF9506295.1"/>
    <property type="molecule type" value="Genomic_DNA"/>
</dbReference>
<dbReference type="InterPro" id="IPR047141">
    <property type="entry name" value="Stealth"/>
</dbReference>
<evidence type="ECO:0000256" key="1">
    <source>
        <dbReference type="ARBA" id="ARBA00022679"/>
    </source>
</evidence>